<dbReference type="InterPro" id="IPR012341">
    <property type="entry name" value="6hp_glycosidase-like_sf"/>
</dbReference>
<accession>F2ICP6</accession>
<reference evidence="3" key="2">
    <citation type="submission" date="2011-02" db="EMBL/GenBank/DDBJ databases">
        <title>The complete genome of Fluviicola taffensis DSM 16823.</title>
        <authorList>
            <consortium name="US DOE Joint Genome Institute (JGI-PGF)"/>
            <person name="Lucas S."/>
            <person name="Copeland A."/>
            <person name="Lapidus A."/>
            <person name="Bruce D."/>
            <person name="Goodwin L."/>
            <person name="Pitluck S."/>
            <person name="Kyrpides N."/>
            <person name="Mavromatis K."/>
            <person name="Ivanova N."/>
            <person name="Mikhailova N."/>
            <person name="Pagani I."/>
            <person name="Chertkov O."/>
            <person name="Detter J.C."/>
            <person name="Han C."/>
            <person name="Tapia R."/>
            <person name="Land M."/>
            <person name="Hauser L."/>
            <person name="Markowitz V."/>
            <person name="Cheng J.-F."/>
            <person name="Hugenholtz P."/>
            <person name="Woyke T."/>
            <person name="Wu D."/>
            <person name="Tindall B."/>
            <person name="Pomrenke H.G."/>
            <person name="Brambilla E."/>
            <person name="Klenk H.-P."/>
            <person name="Eisen J.A."/>
        </authorList>
    </citation>
    <scope>NUCLEOTIDE SEQUENCE [LARGE SCALE GENOMIC DNA]</scope>
    <source>
        <strain evidence="3">DSM 16823 / RW262 / RW262</strain>
    </source>
</reference>
<evidence type="ECO:0000313" key="3">
    <source>
        <dbReference type="Proteomes" id="UP000007463"/>
    </source>
</evidence>
<dbReference type="RefSeq" id="WP_013685047.1">
    <property type="nucleotide sequence ID" value="NC_015321.1"/>
</dbReference>
<dbReference type="EMBL" id="CP002542">
    <property type="protein sequence ID" value="AEA42273.1"/>
    <property type="molecule type" value="Genomic_DNA"/>
</dbReference>
<evidence type="ECO:0000259" key="1">
    <source>
        <dbReference type="Pfam" id="PF13575"/>
    </source>
</evidence>
<evidence type="ECO:0000313" key="2">
    <source>
        <dbReference type="EMBL" id="AEA42273.1"/>
    </source>
</evidence>
<dbReference type="Proteomes" id="UP000007463">
    <property type="component" value="Chromosome"/>
</dbReference>
<dbReference type="SUPFAM" id="SSF158745">
    <property type="entry name" value="LanC-like"/>
    <property type="match status" value="1"/>
</dbReference>
<feature type="domain" description="Lantibiotic biosynthesis protein dehydration" evidence="1">
    <location>
        <begin position="132"/>
        <end position="479"/>
    </location>
</feature>
<dbReference type="KEGG" id="fte:Fluta_0264"/>
<dbReference type="HOGENOM" id="CLU_315168_0_0_10"/>
<dbReference type="STRING" id="755732.Fluta_0264"/>
<dbReference type="Gene3D" id="1.50.10.10">
    <property type="match status" value="1"/>
</dbReference>
<keyword evidence="3" id="KW-1185">Reference proteome</keyword>
<dbReference type="eggNOG" id="COG4403">
    <property type="taxonomic scope" value="Bacteria"/>
</dbReference>
<organism evidence="2 3">
    <name type="scientific">Fluviicola taffensis (strain DSM 16823 / NCIMB 13979 / RW262)</name>
    <dbReference type="NCBI Taxonomy" id="755732"/>
    <lineage>
        <taxon>Bacteria</taxon>
        <taxon>Pseudomonadati</taxon>
        <taxon>Bacteroidota</taxon>
        <taxon>Flavobacteriia</taxon>
        <taxon>Flavobacteriales</taxon>
        <taxon>Crocinitomicaceae</taxon>
        <taxon>Fluviicola</taxon>
    </lineage>
</organism>
<dbReference type="OrthoDB" id="9148343at2"/>
<sequence length="927" mass="107931">MFDFNTTSESIDFIQNLNKHILIEENQQVFPFAENNFYGMIFPLKRYITTNLNTIIKKKQGTDTNWASYSSITESFSNDMYSYLITELLRNTLKAEKKLALEHAFIDEADTHYQFVELTNDSEWIRYFFQKYPVLETLINHFIETQLLFCNTLLERITNDIKELQGFFQFSGKLENIELYKGDLHCGNKSVCKLIFTDRNIYYKPRNFRNDQILMQLLENEDLILKIPPFIEKGDYGYSKDIFNSQNDVPSHKKTEDYFYQLGKVIKFITCNQLEDIIGENLIYSNGNLFLIDSESIFMPKIIDENNRFHQQSKLLELSVAGTSSIPSKIGLFEYDYSFILPSKRSKSRNINNDQELFNFIFKKEVIDTYLPDFYLIENSEGYIACIYHLISGYKDYQVETKTDTINQIDQNMTRIIVRDTARYAQLMDYLYHPEFLIDKEIFLRQLAVLLPMKEEKLADINRSEVNQILKLDIPMFYLSSGNLYNDRKELIIHDFYKKEERLMKVYDHVFNEKILFSNLLMQLPDKDIFNNLFGNVSKLKITESNLMSQVVDIIQSNIYYNEVPLILNPIPDTSNLQISKRFSATISLMKTGLYDGTDGLLLAISNLKEKDKSQESKQVIEQLSKFGHSVFRSSLENLGFSDFGLFHSASASIISFIIYDMIYIKSNNNLLLERFIQQFSNYLKQEEDLNFSFVDGISSTILFLVNNSHLFEDKTNSEFEDQIKATLNKFSHVIEERDINILRKWDMRSQTAGFLILLNTLEKKNISDNFIAAKKAELTNQLINDIEFILNNIHTLDNNYSWYTGFSGIISLLISLEIPESTNLLSIFSEKSSFENINGFGLSGGSLGLLLINQQLADLNPSKYNKTVNMTFEDLFHLDGDIHMKSMTYFGLYNGLSGFLAYGNDESIEFLIPNNKWLSLENFALK</sequence>
<dbReference type="Pfam" id="PF13575">
    <property type="entry name" value="DUF4135"/>
    <property type="match status" value="1"/>
</dbReference>
<gene>
    <name evidence="2" type="ordered locus">Fluta_0264</name>
</gene>
<protein>
    <submittedName>
        <fullName evidence="2">Lanthionine synthetase C family protein</fullName>
    </submittedName>
</protein>
<reference evidence="2 3" key="1">
    <citation type="journal article" date="2011" name="Stand. Genomic Sci.">
        <title>Complete genome sequence of the gliding freshwater bacterium Fluviicola taffensis type strain (RW262).</title>
        <authorList>
            <person name="Woyke T."/>
            <person name="Chertkov O."/>
            <person name="Lapidus A."/>
            <person name="Nolan M."/>
            <person name="Lucas S."/>
            <person name="Del Rio T.G."/>
            <person name="Tice H."/>
            <person name="Cheng J.F."/>
            <person name="Tapia R."/>
            <person name="Han C."/>
            <person name="Goodwin L."/>
            <person name="Pitluck S."/>
            <person name="Liolios K."/>
            <person name="Pagani I."/>
            <person name="Ivanova N."/>
            <person name="Huntemann M."/>
            <person name="Mavromatis K."/>
            <person name="Mikhailova N."/>
            <person name="Pati A."/>
            <person name="Chen A."/>
            <person name="Palaniappan K."/>
            <person name="Land M."/>
            <person name="Hauser L."/>
            <person name="Brambilla E.M."/>
            <person name="Rohde M."/>
            <person name="Mwirichia R."/>
            <person name="Sikorski J."/>
            <person name="Tindall B.J."/>
            <person name="Goker M."/>
            <person name="Bristow J."/>
            <person name="Eisen J.A."/>
            <person name="Markowitz V."/>
            <person name="Hugenholtz P."/>
            <person name="Klenk H.P."/>
            <person name="Kyrpides N.C."/>
        </authorList>
    </citation>
    <scope>NUCLEOTIDE SEQUENCE [LARGE SCALE GENOMIC DNA]</scope>
    <source>
        <strain evidence="3">DSM 16823 / RW262 / RW262</strain>
    </source>
</reference>
<dbReference type="GO" id="GO:0005975">
    <property type="term" value="P:carbohydrate metabolic process"/>
    <property type="evidence" value="ECO:0007669"/>
    <property type="project" value="InterPro"/>
</dbReference>
<name>F2ICP6_FLUTR</name>
<dbReference type="InterPro" id="IPR025410">
    <property type="entry name" value="Lant_dehyd"/>
</dbReference>
<dbReference type="AlphaFoldDB" id="F2ICP6"/>
<proteinExistence type="predicted"/>